<accession>A0A1T5J6S9</accession>
<protein>
    <recommendedName>
        <fullName evidence="2">UPF0102 protein SAMN06309945_1288</fullName>
    </recommendedName>
</protein>
<dbReference type="STRING" id="123320.SAMN06309945_1288"/>
<dbReference type="GO" id="GO:0004519">
    <property type="term" value="F:endonuclease activity"/>
    <property type="evidence" value="ECO:0007669"/>
    <property type="project" value="UniProtKB-KW"/>
</dbReference>
<dbReference type="NCBIfam" id="NF009154">
    <property type="entry name" value="PRK12497.3-3"/>
    <property type="match status" value="1"/>
</dbReference>
<dbReference type="Proteomes" id="UP000190857">
    <property type="component" value="Unassembled WGS sequence"/>
</dbReference>
<keyword evidence="3" id="KW-0378">Hydrolase</keyword>
<dbReference type="CDD" id="cd20736">
    <property type="entry name" value="PoNe_Nuclease"/>
    <property type="match status" value="1"/>
</dbReference>
<keyword evidence="4" id="KW-1185">Reference proteome</keyword>
<proteinExistence type="inferred from homology"/>
<evidence type="ECO:0000256" key="2">
    <source>
        <dbReference type="HAMAP-Rule" id="MF_00048"/>
    </source>
</evidence>
<evidence type="ECO:0000313" key="3">
    <source>
        <dbReference type="EMBL" id="SKC47115.1"/>
    </source>
</evidence>
<comment type="similarity">
    <text evidence="1 2">Belongs to the UPF0102 family.</text>
</comment>
<dbReference type="RefSeq" id="WP_079727355.1">
    <property type="nucleotide sequence ID" value="NZ_FUZP01000001.1"/>
</dbReference>
<dbReference type="Pfam" id="PF02021">
    <property type="entry name" value="UPF0102"/>
    <property type="match status" value="1"/>
</dbReference>
<name>A0A1T5J6S9_9MICO</name>
<dbReference type="GO" id="GO:0003676">
    <property type="term" value="F:nucleic acid binding"/>
    <property type="evidence" value="ECO:0007669"/>
    <property type="project" value="InterPro"/>
</dbReference>
<organism evidence="3 4">
    <name type="scientific">Okibacterium fritillariae</name>
    <dbReference type="NCBI Taxonomy" id="123320"/>
    <lineage>
        <taxon>Bacteria</taxon>
        <taxon>Bacillati</taxon>
        <taxon>Actinomycetota</taxon>
        <taxon>Actinomycetes</taxon>
        <taxon>Micrococcales</taxon>
        <taxon>Microbacteriaceae</taxon>
        <taxon>Okibacterium</taxon>
    </lineage>
</organism>
<dbReference type="InterPro" id="IPR011335">
    <property type="entry name" value="Restrct_endonuc-II-like"/>
</dbReference>
<evidence type="ECO:0000313" key="4">
    <source>
        <dbReference type="Proteomes" id="UP000190857"/>
    </source>
</evidence>
<dbReference type="InterPro" id="IPR003509">
    <property type="entry name" value="UPF0102_YraN-like"/>
</dbReference>
<dbReference type="InterPro" id="IPR011856">
    <property type="entry name" value="tRNA_endonuc-like_dom_sf"/>
</dbReference>
<gene>
    <name evidence="3" type="ORF">SAMN06309945_1288</name>
</gene>
<keyword evidence="3" id="KW-0255">Endonuclease</keyword>
<evidence type="ECO:0000256" key="1">
    <source>
        <dbReference type="ARBA" id="ARBA00006738"/>
    </source>
</evidence>
<dbReference type="PANTHER" id="PTHR34039:SF1">
    <property type="entry name" value="UPF0102 PROTEIN YRAN"/>
    <property type="match status" value="1"/>
</dbReference>
<dbReference type="PANTHER" id="PTHR34039">
    <property type="entry name" value="UPF0102 PROTEIN YRAN"/>
    <property type="match status" value="1"/>
</dbReference>
<dbReference type="Gene3D" id="3.40.1350.10">
    <property type="match status" value="1"/>
</dbReference>
<sequence length="117" mass="13189">MGHNAELGRLGESIAAEHFEKIGYSVLARNWRCRHGEIDLIVGRGDHIVAVEVKTRSNERFGHPFEAITAAKRVRMYRLAQLWRASSDRPEARVRVDAVAVVLQRGRPARVEHLAAV</sequence>
<dbReference type="HAMAP" id="MF_00048">
    <property type="entry name" value="UPF0102"/>
    <property type="match status" value="1"/>
</dbReference>
<dbReference type="AlphaFoldDB" id="A0A1T5J6S9"/>
<keyword evidence="3" id="KW-0540">Nuclease</keyword>
<dbReference type="SUPFAM" id="SSF52980">
    <property type="entry name" value="Restriction endonuclease-like"/>
    <property type="match status" value="1"/>
</dbReference>
<dbReference type="OrthoDB" id="9794876at2"/>
<reference evidence="3 4" key="1">
    <citation type="submission" date="2017-02" db="EMBL/GenBank/DDBJ databases">
        <authorList>
            <person name="Peterson S.W."/>
        </authorList>
    </citation>
    <scope>NUCLEOTIDE SEQUENCE [LARGE SCALE GENOMIC DNA]</scope>
    <source>
        <strain evidence="3 4">VKM Ac-2059</strain>
    </source>
</reference>
<dbReference type="NCBIfam" id="NF009150">
    <property type="entry name" value="PRK12497.1-3"/>
    <property type="match status" value="1"/>
</dbReference>
<dbReference type="EMBL" id="FUZP01000001">
    <property type="protein sequence ID" value="SKC47115.1"/>
    <property type="molecule type" value="Genomic_DNA"/>
</dbReference>